<evidence type="ECO:0000313" key="4">
    <source>
        <dbReference type="Proteomes" id="UP000239480"/>
    </source>
</evidence>
<dbReference type="GO" id="GO:0005737">
    <property type="term" value="C:cytoplasm"/>
    <property type="evidence" value="ECO:0007669"/>
    <property type="project" value="UniProtKB-ARBA"/>
</dbReference>
<accession>A0A2T0RRH4</accession>
<feature type="compositionally biased region" description="Basic and acidic residues" evidence="1">
    <location>
        <begin position="10"/>
        <end position="20"/>
    </location>
</feature>
<feature type="domain" description="CREG-like beta-barrel" evidence="2">
    <location>
        <begin position="25"/>
        <end position="167"/>
    </location>
</feature>
<dbReference type="Gene3D" id="2.30.110.10">
    <property type="entry name" value="Electron Transport, Fmn-binding Protein, Chain A"/>
    <property type="match status" value="1"/>
</dbReference>
<dbReference type="InterPro" id="IPR055343">
    <property type="entry name" value="CREG_beta-barrel"/>
</dbReference>
<dbReference type="EMBL" id="PVTD01000004">
    <property type="protein sequence ID" value="PRY23805.1"/>
    <property type="molecule type" value="Genomic_DNA"/>
</dbReference>
<keyword evidence="4" id="KW-1185">Reference proteome</keyword>
<dbReference type="AlphaFoldDB" id="A0A2T0RRH4"/>
<dbReference type="Proteomes" id="UP000239480">
    <property type="component" value="Unassembled WGS sequence"/>
</dbReference>
<proteinExistence type="predicted"/>
<reference evidence="3 4" key="1">
    <citation type="submission" date="2018-03" db="EMBL/GenBank/DDBJ databases">
        <title>Genomic Encyclopedia of Archaeal and Bacterial Type Strains, Phase II (KMG-II): from individual species to whole genera.</title>
        <authorList>
            <person name="Goeker M."/>
        </authorList>
    </citation>
    <scope>NUCLEOTIDE SEQUENCE [LARGE SCALE GENOMIC DNA]</scope>
    <source>
        <strain evidence="3 4">DSM 29328</strain>
    </source>
</reference>
<dbReference type="SUPFAM" id="SSF50475">
    <property type="entry name" value="FMN-binding split barrel"/>
    <property type="match status" value="1"/>
</dbReference>
<dbReference type="InterPro" id="IPR012349">
    <property type="entry name" value="Split_barrel_FMN-bd"/>
</dbReference>
<evidence type="ECO:0000259" key="2">
    <source>
        <dbReference type="Pfam" id="PF13883"/>
    </source>
</evidence>
<dbReference type="PANTHER" id="PTHR13343">
    <property type="entry name" value="CREG1 PROTEIN"/>
    <property type="match status" value="1"/>
</dbReference>
<evidence type="ECO:0000256" key="1">
    <source>
        <dbReference type="SAM" id="MobiDB-lite"/>
    </source>
</evidence>
<comment type="caution">
    <text evidence="3">The sequence shown here is derived from an EMBL/GenBank/DDBJ whole genome shotgun (WGS) entry which is preliminary data.</text>
</comment>
<organism evidence="3 4">
    <name type="scientific">Aliiruegeria haliotis</name>
    <dbReference type="NCBI Taxonomy" id="1280846"/>
    <lineage>
        <taxon>Bacteria</taxon>
        <taxon>Pseudomonadati</taxon>
        <taxon>Pseudomonadota</taxon>
        <taxon>Alphaproteobacteria</taxon>
        <taxon>Rhodobacterales</taxon>
        <taxon>Roseobacteraceae</taxon>
        <taxon>Aliiruegeria</taxon>
    </lineage>
</organism>
<evidence type="ECO:0000313" key="3">
    <source>
        <dbReference type="EMBL" id="PRY23805.1"/>
    </source>
</evidence>
<dbReference type="PANTHER" id="PTHR13343:SF17">
    <property type="entry name" value="CELLULAR REPRESSOR OF E1A-STIMULATED GENES, ISOFORM A"/>
    <property type="match status" value="1"/>
</dbReference>
<protein>
    <recommendedName>
        <fullName evidence="2">CREG-like beta-barrel domain-containing protein</fullName>
    </recommendedName>
</protein>
<feature type="region of interest" description="Disordered" evidence="1">
    <location>
        <begin position="1"/>
        <end position="20"/>
    </location>
</feature>
<dbReference type="Pfam" id="PF13883">
    <property type="entry name" value="CREG_beta-barrel"/>
    <property type="match status" value="1"/>
</dbReference>
<sequence length="175" mass="18775">MHSNPAQDTMSEKKIDPIRPTDAEARSLAKELLRGAGFAALGVLDPETGSPMVTRVAIGTDFDGAPVTLVSSLSQHTTALRANAACSVLVGEPASKGDPLTHPRLTVQCKARFISREDPGHEPLRERWLAHHPKAKLYIDFGDFGFVRLEVERAFLNGGFGKAYVLTAADLGLTG</sequence>
<gene>
    <name evidence="3" type="ORF">CLV78_104298</name>
</gene>
<name>A0A2T0RRH4_9RHOB</name>